<dbReference type="PANTHER" id="PTHR12195">
    <property type="entry name" value="CYTOPLASMIC FMR1-INTERACTING PROTEIN-RELATED"/>
    <property type="match status" value="1"/>
</dbReference>
<dbReference type="PIRSF" id="PIRSF008153">
    <property type="entry name" value="FMR1_interacting"/>
    <property type="match status" value="1"/>
</dbReference>
<protein>
    <submittedName>
        <fullName evidence="2">Cytoplasmic FMR1-interacting protein-like</fullName>
    </submittedName>
</protein>
<evidence type="ECO:0000313" key="1">
    <source>
        <dbReference type="Proteomes" id="UP000092443"/>
    </source>
</evidence>
<evidence type="ECO:0000313" key="2">
    <source>
        <dbReference type="RefSeq" id="XP_037897602.1"/>
    </source>
</evidence>
<dbReference type="GO" id="GO:0030833">
    <property type="term" value="P:regulation of actin filament polymerization"/>
    <property type="evidence" value="ECO:0007669"/>
    <property type="project" value="InterPro"/>
</dbReference>
<reference evidence="2" key="1">
    <citation type="submission" date="2025-08" db="UniProtKB">
        <authorList>
            <consortium name="RefSeq"/>
        </authorList>
    </citation>
    <scope>IDENTIFICATION</scope>
    <source>
        <tissue evidence="2">Whole body pupa</tissue>
    </source>
</reference>
<dbReference type="AlphaFoldDB" id="A0A9C6DZA5"/>
<organism evidence="1 2">
    <name type="scientific">Glossina fuscipes</name>
    <dbReference type="NCBI Taxonomy" id="7396"/>
    <lineage>
        <taxon>Eukaryota</taxon>
        <taxon>Metazoa</taxon>
        <taxon>Ecdysozoa</taxon>
        <taxon>Arthropoda</taxon>
        <taxon>Hexapoda</taxon>
        <taxon>Insecta</taxon>
        <taxon>Pterygota</taxon>
        <taxon>Neoptera</taxon>
        <taxon>Endopterygota</taxon>
        <taxon>Diptera</taxon>
        <taxon>Brachycera</taxon>
        <taxon>Muscomorpha</taxon>
        <taxon>Hippoboscoidea</taxon>
        <taxon>Glossinidae</taxon>
        <taxon>Glossina</taxon>
    </lineage>
</organism>
<dbReference type="RefSeq" id="XP_037897602.1">
    <property type="nucleotide sequence ID" value="XM_038041674.1"/>
</dbReference>
<dbReference type="Proteomes" id="UP000092443">
    <property type="component" value="Unplaced"/>
</dbReference>
<proteinExistence type="predicted"/>
<sequence length="170" mass="19728">MLLIQHSTVFFHAMCRLLGYQGIAVVMDMILKDMVKFLIKSSLLQFTKTLMSGMPKSCKLPRCECGSTGALSYCQAHLTDIVQYPYTKTELFQSFREFGNCIIFCLLIEQALSQEEACDLLHAALFQNIFPRAFARKMKNQKPSKNVWRLTLKIYKLFQILRNWVRLSKL</sequence>
<accession>A0A9C6DZA5</accession>
<dbReference type="KEGG" id="gfs:119642522"/>
<dbReference type="GeneID" id="119642522"/>
<gene>
    <name evidence="2" type="primary">LOC119642522</name>
</gene>
<name>A0A9C6DZA5_9MUSC</name>
<keyword evidence="1" id="KW-1185">Reference proteome</keyword>
<dbReference type="InterPro" id="IPR008081">
    <property type="entry name" value="Cytoplasmic_FMR1-int"/>
</dbReference>
<dbReference type="Pfam" id="PF05994">
    <property type="entry name" value="FragX_IP"/>
    <property type="match status" value="1"/>
</dbReference>
<dbReference type="GO" id="GO:0031267">
    <property type="term" value="F:small GTPase binding"/>
    <property type="evidence" value="ECO:0007669"/>
    <property type="project" value="InterPro"/>
</dbReference>